<feature type="domain" description="G-protein coupled receptors family 2 profile 2" evidence="7">
    <location>
        <begin position="12"/>
        <end position="199"/>
    </location>
</feature>
<dbReference type="RefSeq" id="XP_046072809.1">
    <property type="nucleotide sequence ID" value="XM_046221748.1"/>
</dbReference>
<evidence type="ECO:0000256" key="5">
    <source>
        <dbReference type="SAM" id="MobiDB-lite"/>
    </source>
</evidence>
<proteinExistence type="predicted"/>
<accession>A0AAD4KQN6</accession>
<dbReference type="GO" id="GO:0004930">
    <property type="term" value="F:G protein-coupled receptor activity"/>
    <property type="evidence" value="ECO:0007669"/>
    <property type="project" value="TreeGrafter"/>
</dbReference>
<evidence type="ECO:0000256" key="4">
    <source>
        <dbReference type="ARBA" id="ARBA00023136"/>
    </source>
</evidence>
<reference evidence="8" key="1">
    <citation type="submission" date="2021-12" db="EMBL/GenBank/DDBJ databases">
        <title>Convergent genome expansion in fungi linked to evolution of root-endophyte symbiosis.</title>
        <authorList>
            <consortium name="DOE Joint Genome Institute"/>
            <person name="Ke Y.-H."/>
            <person name="Bonito G."/>
            <person name="Liao H.-L."/>
            <person name="Looney B."/>
            <person name="Rojas-Flechas A."/>
            <person name="Nash J."/>
            <person name="Hameed K."/>
            <person name="Schadt C."/>
            <person name="Martin F."/>
            <person name="Crous P.W."/>
            <person name="Miettinen O."/>
            <person name="Magnuson J.K."/>
            <person name="Labbe J."/>
            <person name="Jacobson D."/>
            <person name="Doktycz M.J."/>
            <person name="Veneault-Fourrey C."/>
            <person name="Kuo A."/>
            <person name="Mondo S."/>
            <person name="Calhoun S."/>
            <person name="Riley R."/>
            <person name="Ohm R."/>
            <person name="LaButti K."/>
            <person name="Andreopoulos B."/>
            <person name="Pangilinan J."/>
            <person name="Nolan M."/>
            <person name="Tritt A."/>
            <person name="Clum A."/>
            <person name="Lipzen A."/>
            <person name="Daum C."/>
            <person name="Barry K."/>
            <person name="Grigoriev I.V."/>
            <person name="Vilgalys R."/>
        </authorList>
    </citation>
    <scope>NUCLEOTIDE SEQUENCE</scope>
    <source>
        <strain evidence="8">PMI_201</strain>
    </source>
</reference>
<dbReference type="PANTHER" id="PTHR23112:SF22">
    <property type="entry name" value="G-PROTEIN COUPLED RECEPTOR"/>
    <property type="match status" value="1"/>
</dbReference>
<dbReference type="SUPFAM" id="SSF81321">
    <property type="entry name" value="Family A G protein-coupled receptor-like"/>
    <property type="match status" value="1"/>
</dbReference>
<dbReference type="Gene3D" id="1.20.1070.10">
    <property type="entry name" value="Rhodopsin 7-helix transmembrane proteins"/>
    <property type="match status" value="1"/>
</dbReference>
<feature type="transmembrane region" description="Helical" evidence="6">
    <location>
        <begin position="169"/>
        <end position="187"/>
    </location>
</feature>
<dbReference type="AlphaFoldDB" id="A0AAD4KQN6"/>
<feature type="transmembrane region" description="Helical" evidence="6">
    <location>
        <begin position="47"/>
        <end position="64"/>
    </location>
</feature>
<dbReference type="InterPro" id="IPR017981">
    <property type="entry name" value="GPCR_2-like_7TM"/>
</dbReference>
<feature type="transmembrane region" description="Helical" evidence="6">
    <location>
        <begin position="265"/>
        <end position="284"/>
    </location>
</feature>
<dbReference type="GO" id="GO:0005886">
    <property type="term" value="C:plasma membrane"/>
    <property type="evidence" value="ECO:0007669"/>
    <property type="project" value="TreeGrafter"/>
</dbReference>
<keyword evidence="9" id="KW-1185">Reference proteome</keyword>
<evidence type="ECO:0000256" key="1">
    <source>
        <dbReference type="ARBA" id="ARBA00004141"/>
    </source>
</evidence>
<dbReference type="GO" id="GO:0007189">
    <property type="term" value="P:adenylate cyclase-activating G protein-coupled receptor signaling pathway"/>
    <property type="evidence" value="ECO:0007669"/>
    <property type="project" value="TreeGrafter"/>
</dbReference>
<evidence type="ECO:0000256" key="2">
    <source>
        <dbReference type="ARBA" id="ARBA00022692"/>
    </source>
</evidence>
<organism evidence="8 9">
    <name type="scientific">Talaromyces proteolyticus</name>
    <dbReference type="NCBI Taxonomy" id="1131652"/>
    <lineage>
        <taxon>Eukaryota</taxon>
        <taxon>Fungi</taxon>
        <taxon>Dikarya</taxon>
        <taxon>Ascomycota</taxon>
        <taxon>Pezizomycotina</taxon>
        <taxon>Eurotiomycetes</taxon>
        <taxon>Eurotiomycetidae</taxon>
        <taxon>Eurotiales</taxon>
        <taxon>Trichocomaceae</taxon>
        <taxon>Talaromyces</taxon>
        <taxon>Talaromyces sect. Bacilispori</taxon>
    </lineage>
</organism>
<protein>
    <recommendedName>
        <fullName evidence="7">G-protein coupled receptors family 2 profile 2 domain-containing protein</fullName>
    </recommendedName>
</protein>
<comment type="caution">
    <text evidence="8">The sequence shown here is derived from an EMBL/GenBank/DDBJ whole genome shotgun (WGS) entry which is preliminary data.</text>
</comment>
<feature type="compositionally biased region" description="Polar residues" evidence="5">
    <location>
        <begin position="354"/>
        <end position="381"/>
    </location>
</feature>
<keyword evidence="3 6" id="KW-1133">Transmembrane helix</keyword>
<dbReference type="GeneID" id="70252035"/>
<feature type="transmembrane region" description="Helical" evidence="6">
    <location>
        <begin position="84"/>
        <end position="110"/>
    </location>
</feature>
<evidence type="ECO:0000313" key="8">
    <source>
        <dbReference type="EMBL" id="KAH8698345.1"/>
    </source>
</evidence>
<sequence>MPTLTADQLWALAVTERVTSAISIVGILFIVSTYLLAPGFNKPINRLIFFACFGNLGSNTAALISEIGPHAGARTAVCDFQAFLVQMFLGVDCYWAFCMAINVYLVFFRGYTVEKLRSLDPFYLLACYGLSFIPAFAFLFITTHERGPMYGPAIIWCWITTEWDFMRMVFLYGIVWAAIILALYIYSRAAKVVWDKRESLEGFMNPLNENPLFSAIVIEVEVTSEERPIVNKETATNVRVRSRPAALRMRNLTRQVAQNEADPEAWLYARVAFLFFIALLITWVPSSANRIYALVNPNSVNFGLNYAASFVFPLQAFWNTVVYIISSQTACRELWQTITLRAITNPPLRRHNTDSQNTPKKIQWANQRDSVQSSGSIQVASRRNCRI</sequence>
<feature type="transmembrane region" description="Helical" evidence="6">
    <location>
        <begin position="304"/>
        <end position="325"/>
    </location>
</feature>
<dbReference type="PANTHER" id="PTHR23112">
    <property type="entry name" value="G PROTEIN-COUPLED RECEPTOR 157-RELATED"/>
    <property type="match status" value="1"/>
</dbReference>
<keyword evidence="2 6" id="KW-0812">Transmembrane</keyword>
<feature type="transmembrane region" description="Helical" evidence="6">
    <location>
        <begin position="122"/>
        <end position="141"/>
    </location>
</feature>
<evidence type="ECO:0000259" key="7">
    <source>
        <dbReference type="PROSITE" id="PS50261"/>
    </source>
</evidence>
<evidence type="ECO:0000313" key="9">
    <source>
        <dbReference type="Proteomes" id="UP001201262"/>
    </source>
</evidence>
<gene>
    <name evidence="8" type="ORF">BGW36DRAFT_448258</name>
</gene>
<keyword evidence="4 6" id="KW-0472">Membrane</keyword>
<evidence type="ECO:0000256" key="6">
    <source>
        <dbReference type="SAM" id="Phobius"/>
    </source>
</evidence>
<dbReference type="Proteomes" id="UP001201262">
    <property type="component" value="Unassembled WGS sequence"/>
</dbReference>
<dbReference type="EMBL" id="JAJTJA010000005">
    <property type="protein sequence ID" value="KAH8698345.1"/>
    <property type="molecule type" value="Genomic_DNA"/>
</dbReference>
<feature type="transmembrane region" description="Helical" evidence="6">
    <location>
        <begin position="20"/>
        <end position="40"/>
    </location>
</feature>
<name>A0AAD4KQN6_9EURO</name>
<dbReference type="PROSITE" id="PS50261">
    <property type="entry name" value="G_PROTEIN_RECEP_F2_4"/>
    <property type="match status" value="1"/>
</dbReference>
<dbReference type="Pfam" id="PF05462">
    <property type="entry name" value="Dicty_CAR"/>
    <property type="match status" value="1"/>
</dbReference>
<comment type="subcellular location">
    <subcellularLocation>
        <location evidence="1">Membrane</location>
        <topology evidence="1">Multi-pass membrane protein</topology>
    </subcellularLocation>
</comment>
<feature type="region of interest" description="Disordered" evidence="5">
    <location>
        <begin position="347"/>
        <end position="387"/>
    </location>
</feature>
<dbReference type="GO" id="GO:0007166">
    <property type="term" value="P:cell surface receptor signaling pathway"/>
    <property type="evidence" value="ECO:0007669"/>
    <property type="project" value="InterPro"/>
</dbReference>
<evidence type="ECO:0000256" key="3">
    <source>
        <dbReference type="ARBA" id="ARBA00022989"/>
    </source>
</evidence>